<dbReference type="InParanoid" id="B7G8N2"/>
<dbReference type="PANTHER" id="PTHR16301:SF25">
    <property type="entry name" value="PROTEIN IMPACT"/>
    <property type="match status" value="1"/>
</dbReference>
<dbReference type="OrthoDB" id="69641at2759"/>
<dbReference type="KEGG" id="pti:PHATRDRAFT_48866"/>
<dbReference type="SUPFAM" id="SSF54211">
    <property type="entry name" value="Ribosomal protein S5 domain 2-like"/>
    <property type="match status" value="1"/>
</dbReference>
<dbReference type="InterPro" id="IPR023582">
    <property type="entry name" value="Impact"/>
</dbReference>
<reference evidence="4" key="2">
    <citation type="submission" date="2008-08" db="EMBL/GenBank/DDBJ databases">
        <authorList>
            <consortium name="Diatom Consortium"/>
            <person name="Grigoriev I."/>
            <person name="Grimwood J."/>
            <person name="Kuo A."/>
            <person name="Otillar R.P."/>
            <person name="Salamov A."/>
            <person name="Detter J.C."/>
            <person name="Lindquist E."/>
            <person name="Shapiro H."/>
            <person name="Lucas S."/>
            <person name="Glavina del Rio T."/>
            <person name="Pitluck S."/>
            <person name="Rokhsar D."/>
            <person name="Bowler C."/>
        </authorList>
    </citation>
    <scope>GENOME REANNOTATION</scope>
    <source>
        <strain evidence="4">CCAP 1055/1</strain>
    </source>
</reference>
<feature type="domain" description="Impact N-terminal" evidence="2">
    <location>
        <begin position="152"/>
        <end position="263"/>
    </location>
</feature>
<dbReference type="EMBL" id="CM000621">
    <property type="protein sequence ID" value="EEC45200.1"/>
    <property type="molecule type" value="Genomic_DNA"/>
</dbReference>
<dbReference type="Pfam" id="PF01205">
    <property type="entry name" value="Impact_N"/>
    <property type="match status" value="1"/>
</dbReference>
<protein>
    <recommendedName>
        <fullName evidence="2">Impact N-terminal domain-containing protein</fullName>
    </recommendedName>
</protein>
<dbReference type="InterPro" id="IPR001498">
    <property type="entry name" value="Impact_N"/>
</dbReference>
<dbReference type="InterPro" id="IPR036956">
    <property type="entry name" value="Impact_N_sf"/>
</dbReference>
<dbReference type="InterPro" id="IPR020568">
    <property type="entry name" value="Ribosomal_Su5_D2-typ_SF"/>
</dbReference>
<comment type="similarity">
    <text evidence="1">Belongs to the IMPACT family.</text>
</comment>
<dbReference type="HOGENOM" id="CLU_045276_1_0_1"/>
<dbReference type="RefSeq" id="XP_002183500.1">
    <property type="nucleotide sequence ID" value="XM_002183464.1"/>
</dbReference>
<dbReference type="PANTHER" id="PTHR16301">
    <property type="entry name" value="IMPACT-RELATED"/>
    <property type="match status" value="1"/>
</dbReference>
<reference evidence="3 4" key="1">
    <citation type="journal article" date="2008" name="Nature">
        <title>The Phaeodactylum genome reveals the evolutionary history of diatom genomes.</title>
        <authorList>
            <person name="Bowler C."/>
            <person name="Allen A.E."/>
            <person name="Badger J.H."/>
            <person name="Grimwood J."/>
            <person name="Jabbari K."/>
            <person name="Kuo A."/>
            <person name="Maheswari U."/>
            <person name="Martens C."/>
            <person name="Maumus F."/>
            <person name="Otillar R.P."/>
            <person name="Rayko E."/>
            <person name="Salamov A."/>
            <person name="Vandepoele K."/>
            <person name="Beszteri B."/>
            <person name="Gruber A."/>
            <person name="Heijde M."/>
            <person name="Katinka M."/>
            <person name="Mock T."/>
            <person name="Valentin K."/>
            <person name="Verret F."/>
            <person name="Berges J.A."/>
            <person name="Brownlee C."/>
            <person name="Cadoret J.P."/>
            <person name="Chiovitti A."/>
            <person name="Choi C.J."/>
            <person name="Coesel S."/>
            <person name="De Martino A."/>
            <person name="Detter J.C."/>
            <person name="Durkin C."/>
            <person name="Falciatore A."/>
            <person name="Fournet J."/>
            <person name="Haruta M."/>
            <person name="Huysman M.J."/>
            <person name="Jenkins B.D."/>
            <person name="Jiroutova K."/>
            <person name="Jorgensen R.E."/>
            <person name="Joubert Y."/>
            <person name="Kaplan A."/>
            <person name="Kroger N."/>
            <person name="Kroth P.G."/>
            <person name="La Roche J."/>
            <person name="Lindquist E."/>
            <person name="Lommer M."/>
            <person name="Martin-Jezequel V."/>
            <person name="Lopez P.J."/>
            <person name="Lucas S."/>
            <person name="Mangogna M."/>
            <person name="McGinnis K."/>
            <person name="Medlin L.K."/>
            <person name="Montsant A."/>
            <person name="Oudot-Le Secq M.P."/>
            <person name="Napoli C."/>
            <person name="Obornik M."/>
            <person name="Parker M.S."/>
            <person name="Petit J.L."/>
            <person name="Porcel B.M."/>
            <person name="Poulsen N."/>
            <person name="Robison M."/>
            <person name="Rychlewski L."/>
            <person name="Rynearson T.A."/>
            <person name="Schmutz J."/>
            <person name="Shapiro H."/>
            <person name="Siaut M."/>
            <person name="Stanley M."/>
            <person name="Sussman M.R."/>
            <person name="Taylor A.R."/>
            <person name="Vardi A."/>
            <person name="von Dassow P."/>
            <person name="Vyverman W."/>
            <person name="Willis A."/>
            <person name="Wyrwicz L.S."/>
            <person name="Rokhsar D.S."/>
            <person name="Weissenbach J."/>
            <person name="Armbrust E.V."/>
            <person name="Green B.R."/>
            <person name="Van de Peer Y."/>
            <person name="Grigoriev I.V."/>
        </authorList>
    </citation>
    <scope>NUCLEOTIDE SEQUENCE [LARGE SCALE GENOMIC DNA]</scope>
    <source>
        <strain evidence="3 4">CCAP 1055/1</strain>
    </source>
</reference>
<sequence length="327" mass="36106">MSHDSLERALADFEMLIAAYPDEIRSFTQDNTAAFPLRIALQLSPTAHCDLQISEGYPVESNLQVTSYRSNPEEKGRMEAVLSAIRGTSEECLENQVEGAFACCAAGLEAWKHTKEGHRVLEGVSSLNIARNQTAEARTLFRWIIGEPLIDRKSTFLAHACRVTSEADVRQALHQLLDGNSKLQRSSHNMFAYRLTETISDGTRVSKHDNDDDGEYGAGSKLAHLLQVRDEKDVVVLVARWFGGVHLGPKRFAHISNAARDLLETCHKTEWKYGVYLALLGNAFVVPCLDSVMDQRDACINTTDSSAMAVHELSLAMEGGCEVLGGR</sequence>
<organism evidence="3 4">
    <name type="scientific">Phaeodactylum tricornutum (strain CCAP 1055/1)</name>
    <dbReference type="NCBI Taxonomy" id="556484"/>
    <lineage>
        <taxon>Eukaryota</taxon>
        <taxon>Sar</taxon>
        <taxon>Stramenopiles</taxon>
        <taxon>Ochrophyta</taxon>
        <taxon>Bacillariophyta</taxon>
        <taxon>Bacillariophyceae</taxon>
        <taxon>Bacillariophycidae</taxon>
        <taxon>Naviculales</taxon>
        <taxon>Phaeodactylaceae</taxon>
        <taxon>Phaeodactylum</taxon>
    </lineage>
</organism>
<dbReference type="PaxDb" id="2850-Phatr48866"/>
<proteinExistence type="inferred from homology"/>
<dbReference type="AlphaFoldDB" id="B7G8N2"/>
<dbReference type="GeneID" id="7195152"/>
<dbReference type="Proteomes" id="UP000000759">
    <property type="component" value="Chromosome 19"/>
</dbReference>
<accession>B7G8N2</accession>
<evidence type="ECO:0000313" key="4">
    <source>
        <dbReference type="Proteomes" id="UP000000759"/>
    </source>
</evidence>
<dbReference type="Gene3D" id="3.30.230.30">
    <property type="entry name" value="Impact, N-terminal domain"/>
    <property type="match status" value="1"/>
</dbReference>
<name>B7G8N2_PHATC</name>
<dbReference type="STRING" id="556484.B7G8N2"/>
<dbReference type="GO" id="GO:0140469">
    <property type="term" value="P:GCN2-mediated signaling"/>
    <property type="evidence" value="ECO:0007669"/>
    <property type="project" value="TreeGrafter"/>
</dbReference>
<evidence type="ECO:0000259" key="2">
    <source>
        <dbReference type="Pfam" id="PF01205"/>
    </source>
</evidence>
<gene>
    <name evidence="3" type="ORF">PHATRDRAFT_48866</name>
</gene>
<dbReference type="GO" id="GO:0006446">
    <property type="term" value="P:regulation of translational initiation"/>
    <property type="evidence" value="ECO:0007669"/>
    <property type="project" value="TreeGrafter"/>
</dbReference>
<evidence type="ECO:0000256" key="1">
    <source>
        <dbReference type="ARBA" id="ARBA00007665"/>
    </source>
</evidence>
<keyword evidence="4" id="KW-1185">Reference proteome</keyword>
<dbReference type="eggNOG" id="KOG3299">
    <property type="taxonomic scope" value="Eukaryota"/>
</dbReference>
<evidence type="ECO:0000313" key="3">
    <source>
        <dbReference type="EMBL" id="EEC45200.1"/>
    </source>
</evidence>
<dbReference type="GO" id="GO:0005737">
    <property type="term" value="C:cytoplasm"/>
    <property type="evidence" value="ECO:0007669"/>
    <property type="project" value="TreeGrafter"/>
</dbReference>